<comment type="caution">
    <text evidence="6">The sequence shown here is derived from an EMBL/GenBank/DDBJ whole genome shotgun (WGS) entry which is preliminary data.</text>
</comment>
<evidence type="ECO:0000313" key="7">
    <source>
        <dbReference type="Proteomes" id="UP001293718"/>
    </source>
</evidence>
<dbReference type="CDD" id="cd08422">
    <property type="entry name" value="PBP2_CrgA_like"/>
    <property type="match status" value="1"/>
</dbReference>
<keyword evidence="2" id="KW-0805">Transcription regulation</keyword>
<dbReference type="Gene3D" id="3.40.190.290">
    <property type="match status" value="1"/>
</dbReference>
<dbReference type="Proteomes" id="UP001293718">
    <property type="component" value="Unassembled WGS sequence"/>
</dbReference>
<dbReference type="InterPro" id="IPR036388">
    <property type="entry name" value="WH-like_DNA-bd_sf"/>
</dbReference>
<name>A0ABU5IRL3_9BURK</name>
<keyword evidence="3" id="KW-0238">DNA-binding</keyword>
<keyword evidence="7" id="KW-1185">Reference proteome</keyword>
<evidence type="ECO:0000256" key="1">
    <source>
        <dbReference type="ARBA" id="ARBA00009437"/>
    </source>
</evidence>
<dbReference type="RefSeq" id="WP_066342215.1">
    <property type="nucleotide sequence ID" value="NZ_JAXOJX010000123.1"/>
</dbReference>
<dbReference type="InterPro" id="IPR058163">
    <property type="entry name" value="LysR-type_TF_proteobact-type"/>
</dbReference>
<dbReference type="EMBL" id="JAXOJX010000123">
    <property type="protein sequence ID" value="MDZ5461540.1"/>
    <property type="molecule type" value="Genomic_DNA"/>
</dbReference>
<dbReference type="Gene3D" id="1.10.10.10">
    <property type="entry name" value="Winged helix-like DNA-binding domain superfamily/Winged helix DNA-binding domain"/>
    <property type="match status" value="1"/>
</dbReference>
<dbReference type="InterPro" id="IPR005119">
    <property type="entry name" value="LysR_subst-bd"/>
</dbReference>
<dbReference type="InterPro" id="IPR000847">
    <property type="entry name" value="LysR_HTH_N"/>
</dbReference>
<sequence length="312" mass="34286">MVRFEDLNLFVRSAALGSFSAAAREAGLLPGQASAAVKRLEAALGICLFARSTRSLRLTAEGGQYLPYALGALEGLREGQELVRRDAEVRGVLQVAVSSDLGRNVMLPVLTAFRRTHPALTLRLFLSDQITDVFRDPVDVALRYGRMEDASFVALPLAPGNRRMLVAAPDYLARRGRPSTPQALAEHDCLCYVRRGSVYDEWAFTEAGGELARRRLVRVRGPLLSDDADVVRRWAVAGEGIAYKSWLDVREDVLAGRLELLLPQHLGEPVPLHLVCPHRRQFSPAVRLLHAALQAHCEGLMAQLPQATLTSP</sequence>
<organism evidence="6 7">
    <name type="scientific">Azohydromonas lata</name>
    <dbReference type="NCBI Taxonomy" id="45677"/>
    <lineage>
        <taxon>Bacteria</taxon>
        <taxon>Pseudomonadati</taxon>
        <taxon>Pseudomonadota</taxon>
        <taxon>Betaproteobacteria</taxon>
        <taxon>Burkholderiales</taxon>
        <taxon>Sphaerotilaceae</taxon>
        <taxon>Azohydromonas</taxon>
    </lineage>
</organism>
<feature type="domain" description="HTH lysR-type" evidence="5">
    <location>
        <begin position="2"/>
        <end position="59"/>
    </location>
</feature>
<dbReference type="SUPFAM" id="SSF46785">
    <property type="entry name" value="Winged helix' DNA-binding domain"/>
    <property type="match status" value="1"/>
</dbReference>
<keyword evidence="4" id="KW-0804">Transcription</keyword>
<dbReference type="Pfam" id="PF00126">
    <property type="entry name" value="HTH_1"/>
    <property type="match status" value="1"/>
</dbReference>
<dbReference type="InterPro" id="IPR036390">
    <property type="entry name" value="WH_DNA-bd_sf"/>
</dbReference>
<protein>
    <submittedName>
        <fullName evidence="6">LysR family transcriptional regulator</fullName>
    </submittedName>
</protein>
<evidence type="ECO:0000256" key="3">
    <source>
        <dbReference type="ARBA" id="ARBA00023125"/>
    </source>
</evidence>
<dbReference type="PANTHER" id="PTHR30537:SF21">
    <property type="entry name" value="HTH-TYPE TRANSCRIPTIONAL REGULATOR SINR-RELATED"/>
    <property type="match status" value="1"/>
</dbReference>
<gene>
    <name evidence="6" type="ORF">SM757_33690</name>
</gene>
<accession>A0ABU5IRL3</accession>
<evidence type="ECO:0000313" key="6">
    <source>
        <dbReference type="EMBL" id="MDZ5461540.1"/>
    </source>
</evidence>
<evidence type="ECO:0000256" key="4">
    <source>
        <dbReference type="ARBA" id="ARBA00023163"/>
    </source>
</evidence>
<proteinExistence type="inferred from homology"/>
<evidence type="ECO:0000259" key="5">
    <source>
        <dbReference type="PROSITE" id="PS50931"/>
    </source>
</evidence>
<dbReference type="PANTHER" id="PTHR30537">
    <property type="entry name" value="HTH-TYPE TRANSCRIPTIONAL REGULATOR"/>
    <property type="match status" value="1"/>
</dbReference>
<dbReference type="PROSITE" id="PS50931">
    <property type="entry name" value="HTH_LYSR"/>
    <property type="match status" value="1"/>
</dbReference>
<dbReference type="Pfam" id="PF03466">
    <property type="entry name" value="LysR_substrate"/>
    <property type="match status" value="1"/>
</dbReference>
<dbReference type="SUPFAM" id="SSF53850">
    <property type="entry name" value="Periplasmic binding protein-like II"/>
    <property type="match status" value="1"/>
</dbReference>
<comment type="similarity">
    <text evidence="1">Belongs to the LysR transcriptional regulatory family.</text>
</comment>
<evidence type="ECO:0000256" key="2">
    <source>
        <dbReference type="ARBA" id="ARBA00023015"/>
    </source>
</evidence>
<reference evidence="6 7" key="1">
    <citation type="submission" date="2023-11" db="EMBL/GenBank/DDBJ databases">
        <title>Draft genome of Azohydromonas lata strain H1 (DSM1123), a polyhydroxyalkanoate producer.</title>
        <authorList>
            <person name="Traversa D."/>
            <person name="D'Addabbo P."/>
            <person name="Pazzani C."/>
            <person name="Manzari C."/>
            <person name="Chiara M."/>
            <person name="Scrascia M."/>
        </authorList>
    </citation>
    <scope>NUCLEOTIDE SEQUENCE [LARGE SCALE GENOMIC DNA]</scope>
    <source>
        <strain evidence="6 7">H1</strain>
    </source>
</reference>